<dbReference type="InterPro" id="IPR013096">
    <property type="entry name" value="Cupin_2"/>
</dbReference>
<proteinExistence type="predicted"/>
<dbReference type="InterPro" id="IPR011051">
    <property type="entry name" value="RmlC_Cupin_sf"/>
</dbReference>
<dbReference type="InterPro" id="IPR052538">
    <property type="entry name" value="Flavonoid_dioxygenase-like"/>
</dbReference>
<comment type="caution">
    <text evidence="2">The sequence shown here is derived from an EMBL/GenBank/DDBJ whole genome shotgun (WGS) entry which is preliminary data.</text>
</comment>
<accession>A0ABU9YPM2</accession>
<evidence type="ECO:0000313" key="3">
    <source>
        <dbReference type="Proteomes" id="UP001413721"/>
    </source>
</evidence>
<dbReference type="Gene3D" id="2.60.120.10">
    <property type="entry name" value="Jelly Rolls"/>
    <property type="match status" value="1"/>
</dbReference>
<organism evidence="2 3">
    <name type="scientific">Tistrella arctica</name>
    <dbReference type="NCBI Taxonomy" id="3133430"/>
    <lineage>
        <taxon>Bacteria</taxon>
        <taxon>Pseudomonadati</taxon>
        <taxon>Pseudomonadota</taxon>
        <taxon>Alphaproteobacteria</taxon>
        <taxon>Geminicoccales</taxon>
        <taxon>Geminicoccaceae</taxon>
        <taxon>Tistrella</taxon>
    </lineage>
</organism>
<feature type="domain" description="Cupin type-2" evidence="1">
    <location>
        <begin position="53"/>
        <end position="119"/>
    </location>
</feature>
<evidence type="ECO:0000259" key="1">
    <source>
        <dbReference type="Pfam" id="PF07883"/>
    </source>
</evidence>
<reference evidence="2 3" key="1">
    <citation type="submission" date="2024-03" db="EMBL/GenBank/DDBJ databases">
        <title>High-quality draft genome sequencing of Tistrella sp. BH-R2-4.</title>
        <authorList>
            <person name="Dong C."/>
        </authorList>
    </citation>
    <scope>NUCLEOTIDE SEQUENCE [LARGE SCALE GENOMIC DNA]</scope>
    <source>
        <strain evidence="2 3">BH-R2-4</strain>
    </source>
</reference>
<dbReference type="RefSeq" id="WP_345933418.1">
    <property type="nucleotide sequence ID" value="NZ_JBBKTV010000005.1"/>
</dbReference>
<evidence type="ECO:0000313" key="2">
    <source>
        <dbReference type="EMBL" id="MEN2990754.1"/>
    </source>
</evidence>
<dbReference type="CDD" id="cd02209">
    <property type="entry name" value="cupin_XRE_C"/>
    <property type="match status" value="1"/>
</dbReference>
<dbReference type="Pfam" id="PF07883">
    <property type="entry name" value="Cupin_2"/>
    <property type="match status" value="1"/>
</dbReference>
<gene>
    <name evidence="2" type="ORF">WG926_20740</name>
</gene>
<protein>
    <submittedName>
        <fullName evidence="2">Cupin domain-containing protein</fullName>
    </submittedName>
</protein>
<dbReference type="InterPro" id="IPR014710">
    <property type="entry name" value="RmlC-like_jellyroll"/>
</dbReference>
<dbReference type="PANTHER" id="PTHR43346:SF1">
    <property type="entry name" value="QUERCETIN 2,3-DIOXYGENASE-RELATED"/>
    <property type="match status" value="1"/>
</dbReference>
<dbReference type="EMBL" id="JBBKTW010000008">
    <property type="protein sequence ID" value="MEN2990754.1"/>
    <property type="molecule type" value="Genomic_DNA"/>
</dbReference>
<keyword evidence="3" id="KW-1185">Reference proteome</keyword>
<name>A0ABU9YPM2_9PROT</name>
<dbReference type="PANTHER" id="PTHR43346">
    <property type="entry name" value="LIGAND BINDING DOMAIN PROTEIN, PUTATIVE (AFU_ORTHOLOGUE AFUA_6G14370)-RELATED"/>
    <property type="match status" value="1"/>
</dbReference>
<dbReference type="Proteomes" id="UP001413721">
    <property type="component" value="Unassembled WGS sequence"/>
</dbReference>
<sequence length="132" mass="14124">MATQSPTDAGADRFFPQEAQVAGYTPRGHSGTVNRRLVSADTGATHLEVLIGTIEPGQGATPHYHPGIEQFCWMLDGHARVEVGGFTREIGPGQSCFFPADMPHTFIAIGDEPVRVLIAYGPPYGEGARVEC</sequence>
<dbReference type="SUPFAM" id="SSF51182">
    <property type="entry name" value="RmlC-like cupins"/>
    <property type="match status" value="1"/>
</dbReference>